<evidence type="ECO:0000256" key="2">
    <source>
        <dbReference type="SAM" id="Phobius"/>
    </source>
</evidence>
<organism evidence="3 4">
    <name type="scientific">Mycoplasmoides fastidiosum</name>
    <dbReference type="NCBI Taxonomy" id="92758"/>
    <lineage>
        <taxon>Bacteria</taxon>
        <taxon>Bacillati</taxon>
        <taxon>Mycoplasmatota</taxon>
        <taxon>Mycoplasmoidales</taxon>
        <taxon>Mycoplasmoidaceae</taxon>
        <taxon>Mycoplasmoides</taxon>
    </lineage>
</organism>
<keyword evidence="4" id="KW-1185">Reference proteome</keyword>
<comment type="caution">
    <text evidence="3">The sequence shown here is derived from an EMBL/GenBank/DDBJ whole genome shotgun (WGS) entry which is preliminary data.</text>
</comment>
<feature type="region of interest" description="Disordered" evidence="1">
    <location>
        <begin position="833"/>
        <end position="877"/>
    </location>
</feature>
<accession>A0ABU0LYG4</accession>
<dbReference type="RefSeq" id="WP_256547554.1">
    <property type="nucleotide sequence ID" value="NZ_CP101809.1"/>
</dbReference>
<protein>
    <submittedName>
        <fullName evidence="3">Uncharacterized protein</fullName>
    </submittedName>
</protein>
<reference evidence="3" key="1">
    <citation type="submission" date="2023-07" db="EMBL/GenBank/DDBJ databases">
        <title>Genomic Encyclopedia of Type Strains, Phase IV (KMG-IV): sequencing the most valuable type-strain genomes for metagenomic binning, comparative biology and taxonomic classification.</title>
        <authorList>
            <person name="Goeker M."/>
        </authorList>
    </citation>
    <scope>NUCLEOTIDE SEQUENCE [LARGE SCALE GENOMIC DNA]</scope>
    <source>
        <strain evidence="3">DSM 21204</strain>
    </source>
</reference>
<keyword evidence="2" id="KW-0472">Membrane</keyword>
<keyword evidence="2" id="KW-0812">Transmembrane</keyword>
<dbReference type="Proteomes" id="UP001240643">
    <property type="component" value="Unassembled WGS sequence"/>
</dbReference>
<name>A0ABU0LYG4_9BACT</name>
<feature type="transmembrane region" description="Helical" evidence="2">
    <location>
        <begin position="914"/>
        <end position="935"/>
    </location>
</feature>
<keyword evidence="2" id="KW-1133">Transmembrane helix</keyword>
<evidence type="ECO:0000313" key="3">
    <source>
        <dbReference type="EMBL" id="MDQ0513746.1"/>
    </source>
</evidence>
<evidence type="ECO:0000313" key="4">
    <source>
        <dbReference type="Proteomes" id="UP001240643"/>
    </source>
</evidence>
<evidence type="ECO:0000256" key="1">
    <source>
        <dbReference type="SAM" id="MobiDB-lite"/>
    </source>
</evidence>
<proteinExistence type="predicted"/>
<dbReference type="EMBL" id="JAUSWO010000001">
    <property type="protein sequence ID" value="MDQ0513746.1"/>
    <property type="molecule type" value="Genomic_DNA"/>
</dbReference>
<sequence>MKTFNKMVFQLLTIEMFTFPLLVIGMNEKSDHSYQNHNLFSLRNNRYVRHAVDNEILIRPIEESRFAGYDLYDTLENTHLQSDVITEQIRKIDQERNDYLRNRASEIRTIYNSVNRSDIFHHTKYKRRYYKLTSEVYANAGCFIHYGVGNKWYEWCKDRSSRIKYDTQLSTPELPIYFVLYKENHHSEVGLNKFGLSLNNYDWDVGAQDFRTDEDRRLAREYEINRNDLVNWWRPNGEIKYNVMKEFYFPNWFKNQLFSSQALEPGKKLLHTAWTVPFYSGYQSRTKTQLPNFVEIGQEAKSKWINDDCENYGRFSYCNPTSHRMVWTSYGYHNAINASIFKSEGYLRPYMSEFIATQKNQKSGSYQYQHMHFFIEPKVGYGNGTSTVKLKKFFPTGVRDDVYTDDIFYLNFDDMFILEPYYMAENIYRIRVRLNDRFLKEKYIDLRKFLAISSKLNFELTYKIQAQNRDTSTNYVSLGKAGTYDLRELIDGTIVSFDPRGLKGQVRISDIKMKVSSKDSNNYRLIDYRNSSDSGYNDWSFRVKGANHPDFELSSDNSLSRINYRLINEINIDNTNFKNLYPSDFLNYLNLRKIFSFIDDRGLVDNRKLIFQLRIKVIPNDLTGELLLQYYDFARLQNMNLKLSNFKKLQTIPNRIVINETGANSDLAKPEKIKEMIKLNNPNIDETTINRFNVEILGEINDFEHEFKALIKPKDHRNANVQKQWNDFYQNQEITFYNNLILAPEVKTTELEHEPEWYTEDNIWLDLLSITPEIQNRGIIRSDFILKPVPENNKLKLHVSLLKNNMSGSKEYKFSYTPPPPSEPEVEENNLVLEEEQSESTNNLHEENRNEVEESVNNNSENEESTIPGPLQNDSQTVVNKPIEKLIEKTNPEEKTLVPTTKVLQNDHDQKMTYAYGAIGGLSGIVGLGAGLKIIKKIRFKSKKQKQINLKSS</sequence>
<gene>
    <name evidence="3" type="ORF">J2Z62_000184</name>
</gene>